<comment type="function">
    <text evidence="8">F(1)F(0) ATP synthase produces ATP from ADP in the presence of a proton or sodium gradient. F-type ATPases consist of two structural domains, F(1) containing the extramembraneous catalytic core and F(0) containing the membrane proton channel, linked together by a central stalk and a peripheral stalk. During catalysis, ATP synthesis in the catalytic domain of F(1) is coupled via a rotary mechanism of the central stalk subunits to proton translocation.</text>
</comment>
<dbReference type="InterPro" id="IPR000711">
    <property type="entry name" value="ATPase_OSCP/dsu"/>
</dbReference>
<dbReference type="HAMAP" id="MF_01416">
    <property type="entry name" value="ATP_synth_delta_bact"/>
    <property type="match status" value="1"/>
</dbReference>
<dbReference type="GO" id="GO:0045259">
    <property type="term" value="C:proton-transporting ATP synthase complex"/>
    <property type="evidence" value="ECO:0007669"/>
    <property type="project" value="UniProtKB-KW"/>
</dbReference>
<comment type="subcellular location">
    <subcellularLocation>
        <location evidence="8">Cell membrane</location>
        <topology evidence="8">Peripheral membrane protein</topology>
    </subcellularLocation>
    <subcellularLocation>
        <location evidence="1">Membrane</location>
    </subcellularLocation>
</comment>
<keyword evidence="4 8" id="KW-0406">Ion transport</keyword>
<dbReference type="Proteomes" id="UP000281498">
    <property type="component" value="Unassembled WGS sequence"/>
</dbReference>
<keyword evidence="3 8" id="KW-0375">Hydrogen ion transport</keyword>
<dbReference type="GO" id="GO:0046933">
    <property type="term" value="F:proton-transporting ATP synthase activity, rotational mechanism"/>
    <property type="evidence" value="ECO:0007669"/>
    <property type="project" value="UniProtKB-UniRule"/>
</dbReference>
<dbReference type="InterPro" id="IPR020781">
    <property type="entry name" value="ATPase_OSCP/d_CS"/>
</dbReference>
<keyword evidence="6 8" id="KW-0139">CF(1)</keyword>
<dbReference type="PROSITE" id="PS00389">
    <property type="entry name" value="ATPASE_DELTA"/>
    <property type="match status" value="1"/>
</dbReference>
<dbReference type="SUPFAM" id="SSF47928">
    <property type="entry name" value="N-terminal domain of the delta subunit of the F1F0-ATP synthase"/>
    <property type="match status" value="1"/>
</dbReference>
<name>A0A3A9KTR4_9BACI</name>
<dbReference type="EMBL" id="PDOE01000002">
    <property type="protein sequence ID" value="RKL68006.1"/>
    <property type="molecule type" value="Genomic_DNA"/>
</dbReference>
<evidence type="ECO:0000256" key="1">
    <source>
        <dbReference type="ARBA" id="ARBA00004370"/>
    </source>
</evidence>
<evidence type="ECO:0000256" key="4">
    <source>
        <dbReference type="ARBA" id="ARBA00023065"/>
    </source>
</evidence>
<evidence type="ECO:0000256" key="6">
    <source>
        <dbReference type="ARBA" id="ARBA00023196"/>
    </source>
</evidence>
<evidence type="ECO:0000313" key="9">
    <source>
        <dbReference type="EMBL" id="RKL68006.1"/>
    </source>
</evidence>
<evidence type="ECO:0000256" key="3">
    <source>
        <dbReference type="ARBA" id="ARBA00022781"/>
    </source>
</evidence>
<evidence type="ECO:0000256" key="2">
    <source>
        <dbReference type="ARBA" id="ARBA00022448"/>
    </source>
</evidence>
<dbReference type="NCBIfam" id="NF004403">
    <property type="entry name" value="PRK05758.2-4"/>
    <property type="match status" value="1"/>
</dbReference>
<sequence>MRRHPIGYRYAYALFEIARDQETLTETLEELETVSQVLKDTKLFDKVFSNPKMTDDEKKKILTDTFSKHVGTSVLHLLLLIIDKKRESVFQAVADNFKELVYEEKGIAEATVYSAKPLSEQERAAVISVFAKRAGKAKLLIDNVVDEEIIGGLKVHIGDTVYDGSVANQLARIQTRMIHGNVSR</sequence>
<comment type="similarity">
    <text evidence="8">Belongs to the ATPase delta chain family.</text>
</comment>
<keyword evidence="2 8" id="KW-0813">Transport</keyword>
<dbReference type="Pfam" id="PF00213">
    <property type="entry name" value="OSCP"/>
    <property type="match status" value="1"/>
</dbReference>
<keyword evidence="7 8" id="KW-0066">ATP synthesis</keyword>
<keyword evidence="10" id="KW-1185">Reference proteome</keyword>
<dbReference type="GO" id="GO:0005886">
    <property type="term" value="C:plasma membrane"/>
    <property type="evidence" value="ECO:0007669"/>
    <property type="project" value="UniProtKB-SubCell"/>
</dbReference>
<dbReference type="InterPro" id="IPR026015">
    <property type="entry name" value="ATP_synth_OSCP/delta_N_sf"/>
</dbReference>
<organism evidence="9 10">
    <name type="scientific">Salipaludibacillus neizhouensis</name>
    <dbReference type="NCBI Taxonomy" id="885475"/>
    <lineage>
        <taxon>Bacteria</taxon>
        <taxon>Bacillati</taxon>
        <taxon>Bacillota</taxon>
        <taxon>Bacilli</taxon>
        <taxon>Bacillales</taxon>
        <taxon>Bacillaceae</taxon>
    </lineage>
</organism>
<dbReference type="Gene3D" id="1.10.520.20">
    <property type="entry name" value="N-terminal domain of the delta subunit of the F1F0-ATP synthase"/>
    <property type="match status" value="1"/>
</dbReference>
<dbReference type="PRINTS" id="PR00125">
    <property type="entry name" value="ATPASEDELTA"/>
</dbReference>
<dbReference type="PANTHER" id="PTHR11910">
    <property type="entry name" value="ATP SYNTHASE DELTA CHAIN"/>
    <property type="match status" value="1"/>
</dbReference>
<keyword evidence="5 8" id="KW-0472">Membrane</keyword>
<evidence type="ECO:0000256" key="8">
    <source>
        <dbReference type="HAMAP-Rule" id="MF_01416"/>
    </source>
</evidence>
<dbReference type="AlphaFoldDB" id="A0A3A9KTR4"/>
<dbReference type="OrthoDB" id="9802471at2"/>
<dbReference type="NCBIfam" id="TIGR01145">
    <property type="entry name" value="ATP_synt_delta"/>
    <property type="match status" value="1"/>
</dbReference>
<evidence type="ECO:0000313" key="10">
    <source>
        <dbReference type="Proteomes" id="UP000281498"/>
    </source>
</evidence>
<comment type="caution">
    <text evidence="9">The sequence shown here is derived from an EMBL/GenBank/DDBJ whole genome shotgun (WGS) entry which is preliminary data.</text>
</comment>
<keyword evidence="8" id="KW-1003">Cell membrane</keyword>
<dbReference type="RefSeq" id="WP_110938345.1">
    <property type="nucleotide sequence ID" value="NZ_KZ614147.1"/>
</dbReference>
<gene>
    <name evidence="8" type="primary">atpH</name>
    <name evidence="9" type="ORF">CR203_05745</name>
</gene>
<comment type="function">
    <text evidence="8">This protein is part of the stalk that links CF(0) to CF(1). It either transmits conformational changes from CF(0) to CF(1) or is implicated in proton conduction.</text>
</comment>
<evidence type="ECO:0000256" key="7">
    <source>
        <dbReference type="ARBA" id="ARBA00023310"/>
    </source>
</evidence>
<proteinExistence type="inferred from homology"/>
<evidence type="ECO:0000256" key="5">
    <source>
        <dbReference type="ARBA" id="ARBA00023136"/>
    </source>
</evidence>
<accession>A0A3A9KTR4</accession>
<protein>
    <recommendedName>
        <fullName evidence="8">ATP synthase subunit delta</fullName>
    </recommendedName>
    <alternativeName>
        <fullName evidence="8">ATP synthase F(1) sector subunit delta</fullName>
    </alternativeName>
    <alternativeName>
        <fullName evidence="8">F-type ATPase subunit delta</fullName>
        <shortName evidence="8">F-ATPase subunit delta</shortName>
    </alternativeName>
</protein>
<reference evidence="9 10" key="1">
    <citation type="submission" date="2017-10" db="EMBL/GenBank/DDBJ databases">
        <title>Bacillus sp. nov., a halophilic bacterium isolated from a Keqin Lake.</title>
        <authorList>
            <person name="Wang H."/>
        </authorList>
    </citation>
    <scope>NUCLEOTIDE SEQUENCE [LARGE SCALE GENOMIC DNA]</scope>
    <source>
        <strain evidence="9 10">KCTC 13187</strain>
    </source>
</reference>